<keyword evidence="2" id="KW-1133">Transmembrane helix</keyword>
<reference evidence="3 4" key="1">
    <citation type="submission" date="2018-02" db="EMBL/GenBank/DDBJ databases">
        <title>Bacteriophage NCPPB3778 and a type I-E CRISPR drive the evolution of the US Biological Select Agent, Rathayibacter toxicus.</title>
        <authorList>
            <person name="Davis E.W.II."/>
            <person name="Tabima J.F."/>
            <person name="Weisberg A.J."/>
            <person name="Lopes L.D."/>
            <person name="Wiseman M.S."/>
            <person name="Wiseman M.S."/>
            <person name="Pupko T."/>
            <person name="Belcher M.S."/>
            <person name="Sechler A.J."/>
            <person name="Tancos M.A."/>
            <person name="Schroeder B.K."/>
            <person name="Murray T.D."/>
            <person name="Luster D.G."/>
            <person name="Schneider W.L."/>
            <person name="Rogers E."/>
            <person name="Andreote F.D."/>
            <person name="Grunwald N.J."/>
            <person name="Putnam M.L."/>
            <person name="Chang J.H."/>
        </authorList>
    </citation>
    <scope>NUCLEOTIDE SEQUENCE [LARGE SCALE GENOMIC DNA]</scope>
    <source>
        <strain evidence="3 4">AY1B3</strain>
    </source>
</reference>
<evidence type="ECO:0000313" key="3">
    <source>
        <dbReference type="EMBL" id="PPF64730.1"/>
    </source>
</evidence>
<proteinExistence type="predicted"/>
<protein>
    <submittedName>
        <fullName evidence="3">Uncharacterized protein</fullName>
    </submittedName>
</protein>
<name>A0A251YXE6_9MICO</name>
<dbReference type="InterPro" id="IPR024735">
    <property type="entry name" value="TcpC"/>
</dbReference>
<feature type="transmembrane region" description="Helical" evidence="2">
    <location>
        <begin position="74"/>
        <end position="95"/>
    </location>
</feature>
<keyword evidence="2" id="KW-0472">Membrane</keyword>
<sequence length="349" mass="37064">MSSRSVLLRMLKLEGVDLSQGRRSRAEVRASQRDQSGETANPWLEAGRVEPVPAPDVPWQTGVTERRVRWYWPVLRGLLAAALLVVVLVGARTILVPPEQAVAPPATVPAASLFPTGIADGVAERFATSYLTWDEARPQARTAALKLDMAGLSADNRLGWDGKGSQTATNPRVLAVDASDETRARITVVVNVSRPEADGTTSQQQTALVVPVAIVNQRAVVTATPVTVAVPPPSAAPAIQDPAEDDALGRDTRDYAQSFFTAYGRDSDVSAVSAPDARIAGLGGLYTLKGVKTWLVFSGTADSRQARADVQWATASGALLEQTYDLTLTRVSAGDTSRWQVAAVTGSLK</sequence>
<dbReference type="EMBL" id="PSXY01000034">
    <property type="protein sequence ID" value="PPF64730.1"/>
    <property type="molecule type" value="Genomic_DNA"/>
</dbReference>
<organism evidence="3 4">
    <name type="scientific">Clavibacter michiganensis</name>
    <dbReference type="NCBI Taxonomy" id="28447"/>
    <lineage>
        <taxon>Bacteria</taxon>
        <taxon>Bacillati</taxon>
        <taxon>Actinomycetota</taxon>
        <taxon>Actinomycetes</taxon>
        <taxon>Micrococcales</taxon>
        <taxon>Microbacteriaceae</taxon>
        <taxon>Clavibacter</taxon>
    </lineage>
</organism>
<dbReference type="AlphaFoldDB" id="A0A251YXE6"/>
<dbReference type="OrthoDB" id="3817052at2"/>
<dbReference type="CDD" id="cd16428">
    <property type="entry name" value="TcpC_C"/>
    <property type="match status" value="1"/>
</dbReference>
<dbReference type="Gene3D" id="3.10.450.540">
    <property type="match status" value="2"/>
</dbReference>
<evidence type="ECO:0000256" key="1">
    <source>
        <dbReference type="SAM" id="MobiDB-lite"/>
    </source>
</evidence>
<evidence type="ECO:0000256" key="2">
    <source>
        <dbReference type="SAM" id="Phobius"/>
    </source>
</evidence>
<gene>
    <name evidence="3" type="ORF">C5E16_14315</name>
</gene>
<evidence type="ECO:0000313" key="4">
    <source>
        <dbReference type="Proteomes" id="UP000239241"/>
    </source>
</evidence>
<dbReference type="InterPro" id="IPR035628">
    <property type="entry name" value="TcpC_C"/>
</dbReference>
<dbReference type="Pfam" id="PF12642">
    <property type="entry name" value="TpcC"/>
    <property type="match status" value="1"/>
</dbReference>
<accession>A0A251YXE6</accession>
<comment type="caution">
    <text evidence="3">The sequence shown here is derived from an EMBL/GenBank/DDBJ whole genome shotgun (WGS) entry which is preliminary data.</text>
</comment>
<dbReference type="CDD" id="cd16386">
    <property type="entry name" value="TcpC_N"/>
    <property type="match status" value="1"/>
</dbReference>
<feature type="region of interest" description="Disordered" evidence="1">
    <location>
        <begin position="20"/>
        <end position="46"/>
    </location>
</feature>
<keyword evidence="2" id="KW-0812">Transmembrane</keyword>
<feature type="compositionally biased region" description="Basic and acidic residues" evidence="1">
    <location>
        <begin position="24"/>
        <end position="36"/>
    </location>
</feature>
<dbReference type="Proteomes" id="UP000239241">
    <property type="component" value="Unassembled WGS sequence"/>
</dbReference>